<dbReference type="EMBL" id="CP000922">
    <property type="protein sequence ID" value="ACJ32406.1"/>
    <property type="molecule type" value="Genomic_DNA"/>
</dbReference>
<sequence>MSFHKRTYPFIFLLTNIRIHDILLNVVVDNKKMLTSDIFCSIIIHVFVVL</sequence>
<gene>
    <name evidence="1" type="ordered locus">Aflv_0022</name>
</gene>
<evidence type="ECO:0000313" key="1">
    <source>
        <dbReference type="EMBL" id="ACJ32406.1"/>
    </source>
</evidence>
<dbReference type="Proteomes" id="UP000000742">
    <property type="component" value="Chromosome"/>
</dbReference>
<name>B7GFF6_ANOFW</name>
<dbReference type="AlphaFoldDB" id="B7GFF6"/>
<protein>
    <submittedName>
        <fullName evidence="1">Uncharacterized protein</fullName>
    </submittedName>
</protein>
<reference evidence="1 2" key="1">
    <citation type="journal article" date="2008" name="Genome Biol.">
        <title>Encapsulated in silica: genome, proteome and physiology of the thermophilic bacterium Anoxybacillus flavithermus WK1.</title>
        <authorList>
            <person name="Saw J.H."/>
            <person name="Mountain B.W."/>
            <person name="Feng L."/>
            <person name="Omelchenko M.V."/>
            <person name="Hou S."/>
            <person name="Saito J.A."/>
            <person name="Stott M.B."/>
            <person name="Li D."/>
            <person name="Zhao G."/>
            <person name="Wu J."/>
            <person name="Galperin M.Y."/>
            <person name="Koonin E.V."/>
            <person name="Makarova K.S."/>
            <person name="Wolf Y.I."/>
            <person name="Rigden D.J."/>
            <person name="Dunfield P.F."/>
            <person name="Wang L."/>
            <person name="Alam M."/>
        </authorList>
    </citation>
    <scope>NUCLEOTIDE SEQUENCE [LARGE SCALE GENOMIC DNA]</scope>
    <source>
        <strain evidence="2">DSM 21510 / WK1</strain>
    </source>
</reference>
<evidence type="ECO:0000313" key="2">
    <source>
        <dbReference type="Proteomes" id="UP000000742"/>
    </source>
</evidence>
<proteinExistence type="predicted"/>
<dbReference type="KEGG" id="afl:Aflv_0022"/>
<dbReference type="STRING" id="491915.Aflv_0022"/>
<accession>B7GFF6</accession>
<organism evidence="1 2">
    <name type="scientific">Anoxybacillus flavithermus (strain DSM 21510 / WK1)</name>
    <dbReference type="NCBI Taxonomy" id="491915"/>
    <lineage>
        <taxon>Bacteria</taxon>
        <taxon>Bacillati</taxon>
        <taxon>Bacillota</taxon>
        <taxon>Bacilli</taxon>
        <taxon>Bacillales</taxon>
        <taxon>Anoxybacillaceae</taxon>
        <taxon>Anoxybacillus</taxon>
    </lineage>
</organism>
<dbReference type="HOGENOM" id="CLU_3114000_0_0_9"/>